<dbReference type="InterPro" id="IPR049900">
    <property type="entry name" value="PKS_mFAS_DH"/>
</dbReference>
<dbReference type="PROSITE" id="PS00012">
    <property type="entry name" value="PHOSPHOPANTETHEINE"/>
    <property type="match status" value="1"/>
</dbReference>
<dbReference type="Gene3D" id="3.30.559.30">
    <property type="entry name" value="Nonribosomal peptide synthetase, condensation domain"/>
    <property type="match status" value="1"/>
</dbReference>
<dbReference type="GO" id="GO:0031177">
    <property type="term" value="F:phosphopantetheine binding"/>
    <property type="evidence" value="ECO:0007669"/>
    <property type="project" value="InterPro"/>
</dbReference>
<dbReference type="SUPFAM" id="SSF47336">
    <property type="entry name" value="ACP-like"/>
    <property type="match status" value="2"/>
</dbReference>
<dbReference type="SUPFAM" id="SSF53901">
    <property type="entry name" value="Thiolase-like"/>
    <property type="match status" value="1"/>
</dbReference>
<dbReference type="PANTHER" id="PTHR43775">
    <property type="entry name" value="FATTY ACID SYNTHASE"/>
    <property type="match status" value="1"/>
</dbReference>
<dbReference type="SUPFAM" id="SSF55048">
    <property type="entry name" value="Probable ACP-binding domain of malonyl-CoA ACP transacylase"/>
    <property type="match status" value="1"/>
</dbReference>
<dbReference type="InterPro" id="IPR016039">
    <property type="entry name" value="Thiolase-like"/>
</dbReference>
<dbReference type="Pfam" id="PF08659">
    <property type="entry name" value="KR"/>
    <property type="match status" value="1"/>
</dbReference>
<dbReference type="NCBIfam" id="TIGR01733">
    <property type="entry name" value="AA-adenyl-dom"/>
    <property type="match status" value="1"/>
</dbReference>
<dbReference type="GO" id="GO:0016874">
    <property type="term" value="F:ligase activity"/>
    <property type="evidence" value="ECO:0007669"/>
    <property type="project" value="UniProtKB-KW"/>
</dbReference>
<dbReference type="InterPro" id="IPR000873">
    <property type="entry name" value="AMP-dep_synth/lig_dom"/>
</dbReference>
<dbReference type="Pfam" id="PF21089">
    <property type="entry name" value="PKS_DH_N"/>
    <property type="match status" value="1"/>
</dbReference>
<dbReference type="Gene3D" id="3.30.300.30">
    <property type="match status" value="1"/>
</dbReference>
<dbReference type="CDD" id="cd02440">
    <property type="entry name" value="AdoMet_MTases"/>
    <property type="match status" value="1"/>
</dbReference>
<dbReference type="Gene3D" id="3.40.50.150">
    <property type="entry name" value="Vaccinia Virus protein VP39"/>
    <property type="match status" value="1"/>
</dbReference>
<dbReference type="Pfam" id="PF07993">
    <property type="entry name" value="NAD_binding_4"/>
    <property type="match status" value="1"/>
</dbReference>
<dbReference type="InterPro" id="IPR023213">
    <property type="entry name" value="CAT-like_dom_sf"/>
</dbReference>
<dbReference type="GO" id="GO:0006633">
    <property type="term" value="P:fatty acid biosynthetic process"/>
    <property type="evidence" value="ECO:0007669"/>
    <property type="project" value="TreeGrafter"/>
</dbReference>
<dbReference type="SUPFAM" id="SSF51735">
    <property type="entry name" value="NAD(P)-binding Rossmann-fold domains"/>
    <property type="match status" value="2"/>
</dbReference>
<dbReference type="InterPro" id="IPR049551">
    <property type="entry name" value="PKS_DH_C"/>
</dbReference>
<name>A0A9P8W8Z1_9HYPO</name>
<dbReference type="InterPro" id="IPR036291">
    <property type="entry name" value="NAD(P)-bd_dom_sf"/>
</dbReference>
<dbReference type="InterPro" id="IPR020841">
    <property type="entry name" value="PKS_Beta-ketoAc_synthase_dom"/>
</dbReference>
<keyword evidence="2" id="KW-0596">Phosphopantetheine</keyword>
<keyword evidence="9" id="KW-0511">Multifunctional enzyme</keyword>
<dbReference type="InterPro" id="IPR013968">
    <property type="entry name" value="PKS_KR"/>
</dbReference>
<dbReference type="InterPro" id="IPR013120">
    <property type="entry name" value="FAR_NAD-bd"/>
</dbReference>
<dbReference type="OrthoDB" id="416786at2759"/>
<dbReference type="Pfam" id="PF08242">
    <property type="entry name" value="Methyltransf_12"/>
    <property type="match status" value="1"/>
</dbReference>
<dbReference type="InterPro" id="IPR020806">
    <property type="entry name" value="PKS_PP-bd"/>
</dbReference>
<gene>
    <name evidence="16" type="ORF">B0T10DRAFT_309518</name>
</gene>
<dbReference type="InterPro" id="IPR045851">
    <property type="entry name" value="AMP-bd_C_sf"/>
</dbReference>
<dbReference type="Pfam" id="PF00109">
    <property type="entry name" value="ketoacyl-synt"/>
    <property type="match status" value="1"/>
</dbReference>
<dbReference type="Gene3D" id="3.30.70.3290">
    <property type="match status" value="1"/>
</dbReference>
<dbReference type="Gene3D" id="3.10.129.110">
    <property type="entry name" value="Polyketide synthase dehydratase"/>
    <property type="match status" value="1"/>
</dbReference>
<dbReference type="Pfam" id="PF00698">
    <property type="entry name" value="Acyl_transf_1"/>
    <property type="match status" value="1"/>
</dbReference>
<dbReference type="SMART" id="SM00826">
    <property type="entry name" value="PKS_DH"/>
    <property type="match status" value="1"/>
</dbReference>
<dbReference type="InterPro" id="IPR014031">
    <property type="entry name" value="Ketoacyl_synth_C"/>
</dbReference>
<dbReference type="Pfam" id="PF02801">
    <property type="entry name" value="Ketoacyl-synt_C"/>
    <property type="match status" value="1"/>
</dbReference>
<feature type="compositionally biased region" description="Basic and acidic residues" evidence="12">
    <location>
        <begin position="2572"/>
        <end position="2584"/>
    </location>
</feature>
<feature type="domain" description="Carrier" evidence="13">
    <location>
        <begin position="3548"/>
        <end position="3627"/>
    </location>
</feature>
<evidence type="ECO:0000256" key="5">
    <source>
        <dbReference type="ARBA" id="ARBA00022603"/>
    </source>
</evidence>
<dbReference type="Pfam" id="PF14765">
    <property type="entry name" value="PS-DH"/>
    <property type="match status" value="1"/>
</dbReference>
<evidence type="ECO:0000313" key="17">
    <source>
        <dbReference type="Proteomes" id="UP000777438"/>
    </source>
</evidence>
<feature type="region of interest" description="C-terminal hotdog fold" evidence="11">
    <location>
        <begin position="1106"/>
        <end position="1260"/>
    </location>
</feature>
<dbReference type="InterPro" id="IPR001227">
    <property type="entry name" value="Ac_transferase_dom_sf"/>
</dbReference>
<proteinExistence type="inferred from homology"/>
<feature type="active site" description="Proton donor; for dehydratase activity" evidence="11">
    <location>
        <position position="1165"/>
    </location>
</feature>
<evidence type="ECO:0000256" key="11">
    <source>
        <dbReference type="PROSITE-ProRule" id="PRU01363"/>
    </source>
</evidence>
<dbReference type="GO" id="GO:0016491">
    <property type="term" value="F:oxidoreductase activity"/>
    <property type="evidence" value="ECO:0007669"/>
    <property type="project" value="UniProtKB-KW"/>
</dbReference>
<dbReference type="SUPFAM" id="SSF53335">
    <property type="entry name" value="S-adenosyl-L-methionine-dependent methyltransferases"/>
    <property type="match status" value="1"/>
</dbReference>
<evidence type="ECO:0000256" key="7">
    <source>
        <dbReference type="ARBA" id="ARBA00022737"/>
    </source>
</evidence>
<dbReference type="CDD" id="cd00833">
    <property type="entry name" value="PKS"/>
    <property type="match status" value="1"/>
</dbReference>
<dbReference type="Proteomes" id="UP000777438">
    <property type="component" value="Unassembled WGS sequence"/>
</dbReference>
<keyword evidence="5" id="KW-0489">Methyltransferase</keyword>
<dbReference type="Pfam" id="PF00501">
    <property type="entry name" value="AMP-binding"/>
    <property type="match status" value="1"/>
</dbReference>
<dbReference type="Pfam" id="PF00668">
    <property type="entry name" value="Condensation"/>
    <property type="match status" value="1"/>
</dbReference>
<evidence type="ECO:0000256" key="12">
    <source>
        <dbReference type="SAM" id="MobiDB-lite"/>
    </source>
</evidence>
<dbReference type="CDD" id="cd05930">
    <property type="entry name" value="A_NRPS"/>
    <property type="match status" value="1"/>
</dbReference>
<dbReference type="Pfam" id="PF00550">
    <property type="entry name" value="PP-binding"/>
    <property type="match status" value="1"/>
</dbReference>
<feature type="compositionally biased region" description="Polar residues" evidence="12">
    <location>
        <begin position="2533"/>
        <end position="2565"/>
    </location>
</feature>
<dbReference type="Gene3D" id="1.10.1200.10">
    <property type="entry name" value="ACP-like"/>
    <property type="match status" value="2"/>
</dbReference>
<evidence type="ECO:0000256" key="4">
    <source>
        <dbReference type="ARBA" id="ARBA00022598"/>
    </source>
</evidence>
<evidence type="ECO:0000256" key="1">
    <source>
        <dbReference type="ARBA" id="ARBA00004685"/>
    </source>
</evidence>
<keyword evidence="17" id="KW-1185">Reference proteome</keyword>
<dbReference type="InterPro" id="IPR057326">
    <property type="entry name" value="KR_dom"/>
</dbReference>
<sequence length="3992" mass="435607">MSQQQYPESIAVIGSACRFPGSSSSPSKLWELLRQPRDVLKTFDPDRLNLSRFYNQSGDTHGATDVNNKSYLLEENTRLFDASFFGISPMEAAGMDPQQRILLETVYESFESAGVTLDQLKGSLTSVHVGVMTSDYTSIQLRDLETLSKYTATGTANSIISNRISYVFDLKGASETIDTACSSSLVALHHAARGLLSGDCETAVVAGVNLILDATPYITESKLHMLSPDSQSRMWDKAANGYARGEGAAALLLKPLSRALKDGDHIEGVIRSTGVNSDGQSSGITMPHAPAQAALIRQTYARAGLDPTKDSPQYFECHGTGTPAGDPVEARAISESLLDGERSSDNPIYVGSVKTVIGHLEGCAGLAGVIRVLQALKHRTIPPNMLFNELNPRIAPFYGPLQITTKALPWPKVPAGTPLRASVNSFGFGGTNAHAIIELFDDEIHTGVKRVQQVEEVSEGALGPLLFSAGSGASLLRSVKAHLEHLKKNPEVDLRDLTWLLQTRRSTHRVRTHFSGGDRDAILENMAKFVTVNEKAAVNTIGHQPQLVNPREIPGVLGIFTGQGAQWPAMGRELIQKSPLFRKTIEECEAVLSALPNGDAPEWSLMKELTADADTSRVGEAAISQPLCTAVQLGLVNMLTAAGITFDAVVGHSSGEIAATYASGIINLKGAMQISYYRGFHAKLATGPGGERGGMMAAGLPLDKAKEFCSRPEFKGRIQVAASNAPQTVTLSGDISAIKEAKEQLDKDSIFARLLKVDTAYHSHHMLPCAEPYLKSILACNIEVRRPAPGKCVWNSSVRGDTELLKRDLSPLKGEYWVANMVQTVLFSQAIESSIWHGGPFDLAIEVGPHPALKGPTEQTLKAAYGSVPVYSGVLKRGGSDVEAFASAIGVTWAQLGSSSVDFAGYRKAFYESDAPAPKIVKDLPTYSWDHEKDYWRESRISKRYRTGKDTGHELLGRRAPDDNDHELRWRNVLKLSEMPWVRGHEVLEEVLLPGAAYVSVAVEAGKHLAAAIGKPVKMLEVENVDILRPVVVPDNQEGVETLFTARVLKESGADGVLRAQFAYYICNDASTGSMVHTCNGDLAVYLGESESGEELPPRDAVPPNLVTVDGDRVYKMFAGIDLKYSGVFRSIAASKRSLNYAAASGVWAEGSLSDEYAVHPAMLDVAFQTLFIARAHPASRQITTALLPSHIDRVRVSPSVRILRPEGGGDIKADFESWVVGQTATSLTGDLNVYDVETGKTFLQVEGLATNMVGEQDASQDQPIFSKTVWGSFDPAGLADPERDAEKDAESTRLAVDIERVALYYIKSIMDQVPEEERKDFQWYHQRMFNAFQRHLTTIKDDEHPVLPSQWLADEASVLDEITKAHPDSIDLQLLHAVGENLADVVRGKTQLLEVMQRDEMLDRFYMDNCASAPINQSIADVLKQITFKFPRCNILEIGAGTGGTTWSVLNEIDNAYESYTYTDISSGFFPNAEEKFEKWANKMIFKILDVEKEPSAQGYVEHSYDVIIAANVLHATRSLETTLRNARSLLKPGGYLVLMEVTGMQSVRVTFILGGLPGWWLGMDDGRPYGPGVSVVDWDMLLDKTGFSGADTVMHDLEDETKHCNSLIVSQAVDDAFLRIREPLSFVAELPPLAEPLLIVGGKKLTSTKMMSEIQKLLPRSWKRHVQTVASIDNIDTAKLIPNMDVICLQEADEPLFNTPMTAKRMALLKNLLMSAKNMLWVTGAGRSDTPRNHIFLGISRIVPPELPQLNLQILGIESGGAPAVAARHCFEEFLRLRTSYNGGITDMLWAQEPESDILADGQTRIPRVVLNKPLNELYNASRRAVTRTVDGFEVPVKAVAGLTKMTLQAVEEQDIQRIQVQVKYAFHIPGSNGDGVFIISGYNGRSPVLAISKSNGSIVDVEPENLAIIETDNNSAEVLTATVSQMFAQAISILTESGTVLLYQAEESLAAKVVSELQGQAHFATPNSEAPESWIKVHGQASKRAIQRAIPRNVGVYVDCSEASASSAAATLRSCLPEGVVAQRLDAQLLQFAFGRTDKKAVDLLKESYSKAKLAPSLKEQVDVLKAAELTGADATKLSRKHYVTDWQEKGSLVLTVQPLNLDGIFKPDKTYFMVGMAGGLGLSICQWMVRTGAKHIVITSRNPKVDVSLLEDARRAGTAVHVIPMDVSKKESVEKVVQQVKDTMPPIAGVCNAAMVLSDKMFIDMDVDQLNNTLAAKVYGSEHLDSVFGDMPLDFFVLLSSVATVIGNIGQANYHASNLFMTNLVAQRRARGVAGSVVHVGYISDVGYVTRQDRDRQLDQHFRNVRLMPLSETDVHHAFAEAIRGGKPGSSYGAPDIIMGLETFNEPLPREKQPLWLQNPRFSHFVPPTTLHNQNQVRGSGTTDNVRKQIAEAQSEEEAVAAVMEAFSKKLESILQLQPGSVNVQRPIIDLGIDSLVAVEIRTWFLKDLGAEVPVVKILGGDTVVQVCTWATKKVMANNMKNQEAAQKNGEPVEKAAQAPAPTPASAPEAVSQPATAGSSLSVPRETWSKTSETSSANVSDNEDSSSVGNIKTPTSSNSSVIEDADEPVVKPETVREEKMSPGQSRIWFLSKHLEDAAAFNMTFHYHVKGPLSMARLRHALQTTTHHHECLRMRFYQRLGDGHPMQGLLASSSYELKHMTEANQSDVQSELTRLKTCVWDLENGKTFEATVLSQSTEEHDIIFGYHHLVMDVVGWYVFVRDLDKAYKMQLLDRSAGSYMEYTLLQQEQEKAGILQEQLRYWQDEFTTFPETLPLLPMSHVNVRPVELGNESHHVYQQLEPSQLAAIKDVCKQLRINPFHFHLSILQILLARYTNTEDICIGVVDAGRNDPRFAQTIGCFINMLPVRSQVASNSTFADIANTTSRKALDAFSHAAVPFDMILDGVKAPRSSESTPLFQAAMNYRTGSVWEMPLGDCQMTMAGGKDAENPYDISFGIADTGSGCMVEMHCQASLYTGEACRTILDSYLRLVDVFTSNPNLNIAKSAIHNQVQVDQALALGKGPRRQFGWPLTMSDRVQDTCRMHPNKTAIKDKGAALPYSDLRSRVNAVADSILRAGRIAGSHVAVLCEPSADAIVAMLAVLHVGAVYVPLDVSLPTARHAAMMRGSGSALILSHSATEKRVHDLGNELDSPIQEVRVDTASNVENTVSVCAQPGAPAVLFFTSGSTGTPKGIFLSQANLVNHLALKTDVLELGEETVLQQSSLGFDMSMIQTFCALANGGCLVIAPSEMRRDPVELSGLVSRERVSLTIATPSEYLAWLHYGESSLKENTAWHHVCMGGEAVSQQLKNELRRLGLGGLRLTNCYGPTEITAAATFQNISLDDRNQDETLKFAVGKALPNYSVCILDASGQPQPVQHTGEICIGGAGVALGYLDLPEETKRKFIKDIADSTRRMYRTGDQGRLLSDGTLLCLGRLDGDTQVKLRGLRIELQEVENALLGVADGLLSTVVVSRRGDVLVAHATLAQGQTASDEELTGLLSRLKLPQYFIPATIVILPNLPTNANGKLDRKAISSLSLPEKESNGAQEKMTVREGELRLLWERVLPETTTGTRIGPTADFFLLGGNSMLLMKLQAAIRESIGVNISTRALYQSSTLRDMARCLNEQLATEADDMETEINWTVETAVPKSLQRQIRELPAPSRYSQPSKSDYLQVLLTGATSFLGGQILLSLLQSPAVDKVHCVAVLADDQTQLPHDGKIVCYTGSLLSPTLGLNADERELLEETADVIIHAGSSGHCLNTYPSLRTPNVTSTQFLASLALSRSIPLLFLSSNRVVLLSGDTAPPPASVAAFPPATDGLEGYTVSKWASEVFLEKFVSDLKRANKSPLTVSVHRPCVLVSENAPNSDALNAILRYSVSMRCVPYLDRVEGYLDFGHIDKVVDEIMDTTLQLAQGTQNGSAKIQFNHHSGGVKASAKEFRAHMENIYGGKFDQVDIVEWMRLASEAGIDPLITAYLEGILENGATMVFPYLGEA</sequence>
<dbReference type="InterPro" id="IPR020845">
    <property type="entry name" value="AMP-binding_CS"/>
</dbReference>
<dbReference type="Gene3D" id="3.40.50.12780">
    <property type="entry name" value="N-terminal domain of ligase-like"/>
    <property type="match status" value="1"/>
</dbReference>
<dbReference type="InterPro" id="IPR020807">
    <property type="entry name" value="PKS_DH"/>
</dbReference>
<feature type="domain" description="Ketosynthase family 3 (KS3)" evidence="14">
    <location>
        <begin position="7"/>
        <end position="439"/>
    </location>
</feature>
<organism evidence="16 17">
    <name type="scientific">Thelonectria olida</name>
    <dbReference type="NCBI Taxonomy" id="1576542"/>
    <lineage>
        <taxon>Eukaryota</taxon>
        <taxon>Fungi</taxon>
        <taxon>Dikarya</taxon>
        <taxon>Ascomycota</taxon>
        <taxon>Pezizomycotina</taxon>
        <taxon>Sordariomycetes</taxon>
        <taxon>Hypocreomycetidae</taxon>
        <taxon>Hypocreales</taxon>
        <taxon>Nectriaceae</taxon>
        <taxon>Thelonectria</taxon>
    </lineage>
</organism>
<dbReference type="InterPro" id="IPR036736">
    <property type="entry name" value="ACP-like_sf"/>
</dbReference>
<dbReference type="InterPro" id="IPR029063">
    <property type="entry name" value="SAM-dependent_MTases_sf"/>
</dbReference>
<keyword evidence="3" id="KW-0597">Phosphoprotein</keyword>
<dbReference type="SUPFAM" id="SSF56801">
    <property type="entry name" value="Acetyl-CoA synthetase-like"/>
    <property type="match status" value="1"/>
</dbReference>
<keyword evidence="8" id="KW-0560">Oxidoreductase</keyword>
<evidence type="ECO:0000259" key="15">
    <source>
        <dbReference type="PROSITE" id="PS52019"/>
    </source>
</evidence>
<evidence type="ECO:0008006" key="18">
    <source>
        <dbReference type="Google" id="ProtNLM"/>
    </source>
</evidence>
<evidence type="ECO:0000256" key="8">
    <source>
        <dbReference type="ARBA" id="ARBA00023002"/>
    </source>
</evidence>
<dbReference type="PROSITE" id="PS50075">
    <property type="entry name" value="CARRIER"/>
    <property type="match status" value="2"/>
</dbReference>
<dbReference type="GO" id="GO:0004312">
    <property type="term" value="F:fatty acid synthase activity"/>
    <property type="evidence" value="ECO:0007669"/>
    <property type="project" value="TreeGrafter"/>
</dbReference>
<dbReference type="InterPro" id="IPR032821">
    <property type="entry name" value="PKS_assoc"/>
</dbReference>
<dbReference type="InterPro" id="IPR014030">
    <property type="entry name" value="Ketoacyl_synth_N"/>
</dbReference>
<feature type="active site" description="Proton acceptor; for dehydratase activity" evidence="11">
    <location>
        <position position="985"/>
    </location>
</feature>
<dbReference type="InterPro" id="IPR016035">
    <property type="entry name" value="Acyl_Trfase/lysoPLipase"/>
</dbReference>
<dbReference type="SUPFAM" id="SSF52151">
    <property type="entry name" value="FabD/lysophospholipase-like"/>
    <property type="match status" value="1"/>
</dbReference>
<evidence type="ECO:0000256" key="2">
    <source>
        <dbReference type="ARBA" id="ARBA00022450"/>
    </source>
</evidence>
<protein>
    <recommendedName>
        <fullName evidence="18">Polyketide synthase</fullName>
    </recommendedName>
</protein>
<dbReference type="SMART" id="SM00823">
    <property type="entry name" value="PKS_PP"/>
    <property type="match status" value="2"/>
</dbReference>
<dbReference type="GO" id="GO:0032259">
    <property type="term" value="P:methylation"/>
    <property type="evidence" value="ECO:0007669"/>
    <property type="project" value="UniProtKB-KW"/>
</dbReference>
<feature type="domain" description="Carrier" evidence="13">
    <location>
        <begin position="2398"/>
        <end position="2479"/>
    </location>
</feature>
<feature type="region of interest" description="N-terminal hotdog fold" evidence="11">
    <location>
        <begin position="953"/>
        <end position="1090"/>
    </location>
</feature>
<accession>A0A9P8W8Z1</accession>
<evidence type="ECO:0000256" key="9">
    <source>
        <dbReference type="ARBA" id="ARBA00023268"/>
    </source>
</evidence>
<dbReference type="PROSITE" id="PS52004">
    <property type="entry name" value="KS3_2"/>
    <property type="match status" value="1"/>
</dbReference>
<dbReference type="InterPro" id="IPR050091">
    <property type="entry name" value="PKS_NRPS_Biosynth_Enz"/>
</dbReference>
<evidence type="ECO:0000256" key="10">
    <source>
        <dbReference type="ARBA" id="ARBA00029443"/>
    </source>
</evidence>
<dbReference type="GO" id="GO:0008168">
    <property type="term" value="F:methyltransferase activity"/>
    <property type="evidence" value="ECO:0007669"/>
    <property type="project" value="UniProtKB-KW"/>
</dbReference>
<dbReference type="PROSITE" id="PS52019">
    <property type="entry name" value="PKS_MFAS_DH"/>
    <property type="match status" value="1"/>
</dbReference>
<dbReference type="Pfam" id="PF23297">
    <property type="entry name" value="ACP_SdgA_C"/>
    <property type="match status" value="1"/>
</dbReference>
<dbReference type="InterPro" id="IPR006162">
    <property type="entry name" value="Ppantetheine_attach_site"/>
</dbReference>
<dbReference type="Gene3D" id="3.40.50.720">
    <property type="entry name" value="NAD(P)-binding Rossmann-like Domain"/>
    <property type="match status" value="2"/>
</dbReference>
<dbReference type="SUPFAM" id="SSF52777">
    <property type="entry name" value="CoA-dependent acyltransferases"/>
    <property type="match status" value="2"/>
</dbReference>
<keyword evidence="4" id="KW-0436">Ligase</keyword>
<comment type="pathway">
    <text evidence="1">Mycotoxin biosynthesis.</text>
</comment>
<evidence type="ECO:0000256" key="3">
    <source>
        <dbReference type="ARBA" id="ARBA00022553"/>
    </source>
</evidence>
<dbReference type="InterPro" id="IPR042104">
    <property type="entry name" value="PKS_dehydratase_sf"/>
</dbReference>
<evidence type="ECO:0000256" key="6">
    <source>
        <dbReference type="ARBA" id="ARBA00022679"/>
    </source>
</evidence>
<feature type="region of interest" description="Disordered" evidence="12">
    <location>
        <begin position="2488"/>
        <end position="2585"/>
    </location>
</feature>
<keyword evidence="7" id="KW-0677">Repeat</keyword>
<dbReference type="InterPro" id="IPR042099">
    <property type="entry name" value="ANL_N_sf"/>
</dbReference>
<feature type="domain" description="PKS/mFAS DH" evidence="15">
    <location>
        <begin position="953"/>
        <end position="1260"/>
    </location>
</feature>
<dbReference type="CDD" id="cd19532">
    <property type="entry name" value="C_PKS-NRPS"/>
    <property type="match status" value="1"/>
</dbReference>
<comment type="similarity">
    <text evidence="10">In the C-terminal section; belongs to the NRP synthetase family.</text>
</comment>
<reference evidence="16 17" key="1">
    <citation type="journal article" date="2021" name="Nat. Commun.">
        <title>Genetic determinants of endophytism in the Arabidopsis root mycobiome.</title>
        <authorList>
            <person name="Mesny F."/>
            <person name="Miyauchi S."/>
            <person name="Thiergart T."/>
            <person name="Pickel B."/>
            <person name="Atanasova L."/>
            <person name="Karlsson M."/>
            <person name="Huettel B."/>
            <person name="Barry K.W."/>
            <person name="Haridas S."/>
            <person name="Chen C."/>
            <person name="Bauer D."/>
            <person name="Andreopoulos W."/>
            <person name="Pangilinan J."/>
            <person name="LaButti K."/>
            <person name="Riley R."/>
            <person name="Lipzen A."/>
            <person name="Clum A."/>
            <person name="Drula E."/>
            <person name="Henrissat B."/>
            <person name="Kohler A."/>
            <person name="Grigoriev I.V."/>
            <person name="Martin F.M."/>
            <person name="Hacquard S."/>
        </authorList>
    </citation>
    <scope>NUCLEOTIDE SEQUENCE [LARGE SCALE GENOMIC DNA]</scope>
    <source>
        <strain evidence="16 17">MPI-CAGE-CH-0241</strain>
    </source>
</reference>
<dbReference type="SMART" id="SM00822">
    <property type="entry name" value="PKS_KR"/>
    <property type="match status" value="1"/>
</dbReference>
<dbReference type="PANTHER" id="PTHR43775:SF20">
    <property type="entry name" value="HYBRID PKS-NRPS SYNTHETASE APDA"/>
    <property type="match status" value="1"/>
</dbReference>
<dbReference type="SMART" id="SM00825">
    <property type="entry name" value="PKS_KS"/>
    <property type="match status" value="1"/>
</dbReference>
<feature type="compositionally biased region" description="Polar residues" evidence="12">
    <location>
        <begin position="2517"/>
        <end position="2526"/>
    </location>
</feature>
<evidence type="ECO:0000313" key="16">
    <source>
        <dbReference type="EMBL" id="KAH6891330.1"/>
    </source>
</evidence>
<dbReference type="InterPro" id="IPR016036">
    <property type="entry name" value="Malonyl_transacylase_ACP-bd"/>
</dbReference>
<dbReference type="InterPro" id="IPR049552">
    <property type="entry name" value="PKS_DH_N"/>
</dbReference>
<dbReference type="InterPro" id="IPR001242">
    <property type="entry name" value="Condensation_dom"/>
</dbReference>
<dbReference type="InterPro" id="IPR014043">
    <property type="entry name" value="Acyl_transferase_dom"/>
</dbReference>
<dbReference type="Gene3D" id="3.40.366.10">
    <property type="entry name" value="Malonyl-Coenzyme A Acyl Carrier Protein, domain 2"/>
    <property type="match status" value="1"/>
</dbReference>
<dbReference type="InterPro" id="IPR013217">
    <property type="entry name" value="Methyltransf_12"/>
</dbReference>
<keyword evidence="6" id="KW-0808">Transferase</keyword>
<dbReference type="Pfam" id="PF16197">
    <property type="entry name" value="KAsynt_C_assoc"/>
    <property type="match status" value="1"/>
</dbReference>
<dbReference type="GO" id="GO:0009403">
    <property type="term" value="P:toxin biosynthetic process"/>
    <property type="evidence" value="ECO:0007669"/>
    <property type="project" value="UniProtKB-ARBA"/>
</dbReference>
<dbReference type="InterPro" id="IPR010071">
    <property type="entry name" value="AA_adenyl_dom"/>
</dbReference>
<dbReference type="SMART" id="SM00827">
    <property type="entry name" value="PKS_AT"/>
    <property type="match status" value="1"/>
</dbReference>
<dbReference type="InterPro" id="IPR009081">
    <property type="entry name" value="PP-bd_ACP"/>
</dbReference>
<dbReference type="PROSITE" id="PS00455">
    <property type="entry name" value="AMP_BINDING"/>
    <property type="match status" value="1"/>
</dbReference>
<feature type="compositionally biased region" description="Low complexity" evidence="12">
    <location>
        <begin position="2500"/>
        <end position="2514"/>
    </location>
</feature>
<comment type="caution">
    <text evidence="16">The sequence shown here is derived from an EMBL/GenBank/DDBJ whole genome shotgun (WGS) entry which is preliminary data.</text>
</comment>
<evidence type="ECO:0000259" key="13">
    <source>
        <dbReference type="PROSITE" id="PS50075"/>
    </source>
</evidence>
<dbReference type="Gene3D" id="3.40.47.10">
    <property type="match status" value="1"/>
</dbReference>
<dbReference type="Gene3D" id="3.30.559.10">
    <property type="entry name" value="Chloramphenicol acetyltransferase-like domain"/>
    <property type="match status" value="1"/>
</dbReference>
<evidence type="ECO:0000259" key="14">
    <source>
        <dbReference type="PROSITE" id="PS52004"/>
    </source>
</evidence>
<dbReference type="EMBL" id="JAGPYM010000008">
    <property type="protein sequence ID" value="KAH6891330.1"/>
    <property type="molecule type" value="Genomic_DNA"/>
</dbReference>